<proteinExistence type="inferred from homology"/>
<evidence type="ECO:0000313" key="9">
    <source>
        <dbReference type="EMBL" id="EMT51189.1"/>
    </source>
</evidence>
<feature type="transmembrane region" description="Helical" evidence="8">
    <location>
        <begin position="33"/>
        <end position="51"/>
    </location>
</feature>
<evidence type="ECO:0000256" key="6">
    <source>
        <dbReference type="ARBA" id="ARBA00023136"/>
    </source>
</evidence>
<dbReference type="Proteomes" id="UP000012081">
    <property type="component" value="Unassembled WGS sequence"/>
</dbReference>
<dbReference type="PATRIC" id="fig|1300222.3.peg.3827"/>
<protein>
    <submittedName>
        <fullName evidence="9">Quaternary ammonium compound-resistance protein SugE</fullName>
    </submittedName>
</protein>
<comment type="subcellular location">
    <subcellularLocation>
        <location evidence="1 7">Cell membrane</location>
        <topology evidence="1 7">Multi-pass membrane protein</topology>
    </subcellularLocation>
</comment>
<feature type="transmembrane region" description="Helical" evidence="8">
    <location>
        <begin position="85"/>
        <end position="103"/>
    </location>
</feature>
<dbReference type="RefSeq" id="WP_003390013.1">
    <property type="nucleotide sequence ID" value="NZ_APBN01000009.1"/>
</dbReference>
<dbReference type="GeneID" id="89497993"/>
<dbReference type="SUPFAM" id="SSF103481">
    <property type="entry name" value="Multidrug resistance efflux transporter EmrE"/>
    <property type="match status" value="1"/>
</dbReference>
<organism evidence="9 10">
    <name type="scientific">Brevibacillus borstelensis AK1</name>
    <dbReference type="NCBI Taxonomy" id="1300222"/>
    <lineage>
        <taxon>Bacteria</taxon>
        <taxon>Bacillati</taxon>
        <taxon>Bacillota</taxon>
        <taxon>Bacilli</taxon>
        <taxon>Bacillales</taxon>
        <taxon>Paenibacillaceae</taxon>
        <taxon>Brevibacillus</taxon>
    </lineage>
</organism>
<dbReference type="PANTHER" id="PTHR30561:SF0">
    <property type="entry name" value="GUANIDINIUM EXPORTER"/>
    <property type="match status" value="1"/>
</dbReference>
<keyword evidence="2" id="KW-0813">Transport</keyword>
<accession>M8D4J1</accession>
<keyword evidence="4 7" id="KW-0812">Transmembrane</keyword>
<keyword evidence="10" id="KW-1185">Reference proteome</keyword>
<evidence type="ECO:0000256" key="3">
    <source>
        <dbReference type="ARBA" id="ARBA00022475"/>
    </source>
</evidence>
<dbReference type="GO" id="GO:0005886">
    <property type="term" value="C:plasma membrane"/>
    <property type="evidence" value="ECO:0007669"/>
    <property type="project" value="UniProtKB-SubCell"/>
</dbReference>
<sequence length="104" mass="11318">MAWAYLILAGLLEIIGVIGIKKVAEHNSWSNNLLLYGGFFASFSLLTHAMQEIPLSVAYTVWTGIGTLGSAAIGMVFFREPRSRLRLFCMAGIIVTVLGLKLAD</sequence>
<dbReference type="STRING" id="1300222.I532_18252"/>
<dbReference type="InterPro" id="IPR000390">
    <property type="entry name" value="Small_drug/metabolite_transptr"/>
</dbReference>
<evidence type="ECO:0000256" key="7">
    <source>
        <dbReference type="RuleBase" id="RU003942"/>
    </source>
</evidence>
<dbReference type="EMBL" id="APBN01000009">
    <property type="protein sequence ID" value="EMT51189.1"/>
    <property type="molecule type" value="Genomic_DNA"/>
</dbReference>
<evidence type="ECO:0000256" key="4">
    <source>
        <dbReference type="ARBA" id="ARBA00022692"/>
    </source>
</evidence>
<dbReference type="Pfam" id="PF00893">
    <property type="entry name" value="Multi_Drug_Res"/>
    <property type="match status" value="1"/>
</dbReference>
<keyword evidence="5 8" id="KW-1133">Transmembrane helix</keyword>
<dbReference type="InterPro" id="IPR037185">
    <property type="entry name" value="EmrE-like"/>
</dbReference>
<name>M8D4J1_9BACL</name>
<dbReference type="InterPro" id="IPR045324">
    <property type="entry name" value="Small_multidrug_res"/>
</dbReference>
<feature type="transmembrane region" description="Helical" evidence="8">
    <location>
        <begin position="6"/>
        <end position="24"/>
    </location>
</feature>
<dbReference type="Gene3D" id="1.10.3730.20">
    <property type="match status" value="1"/>
</dbReference>
<comment type="caution">
    <text evidence="9">The sequence shown here is derived from an EMBL/GenBank/DDBJ whole genome shotgun (WGS) entry which is preliminary data.</text>
</comment>
<dbReference type="FunFam" id="1.10.3730.20:FF:000001">
    <property type="entry name" value="Quaternary ammonium compound resistance transporter SugE"/>
    <property type="match status" value="1"/>
</dbReference>
<evidence type="ECO:0000313" key="10">
    <source>
        <dbReference type="Proteomes" id="UP000012081"/>
    </source>
</evidence>
<keyword evidence="6 8" id="KW-0472">Membrane</keyword>
<comment type="similarity">
    <text evidence="7">Belongs to the drug/metabolite transporter (DMT) superfamily. Small multidrug resistance (SMR) (TC 2.A.7.1) family.</text>
</comment>
<evidence type="ECO:0000256" key="8">
    <source>
        <dbReference type="SAM" id="Phobius"/>
    </source>
</evidence>
<dbReference type="AlphaFoldDB" id="M8D4J1"/>
<feature type="transmembrane region" description="Helical" evidence="8">
    <location>
        <begin position="57"/>
        <end position="78"/>
    </location>
</feature>
<evidence type="ECO:0000256" key="5">
    <source>
        <dbReference type="ARBA" id="ARBA00022989"/>
    </source>
</evidence>
<evidence type="ECO:0000256" key="1">
    <source>
        <dbReference type="ARBA" id="ARBA00004651"/>
    </source>
</evidence>
<dbReference type="PANTHER" id="PTHR30561">
    <property type="entry name" value="SMR FAMILY PROTON-DEPENDENT DRUG EFFLUX TRANSPORTER SUGE"/>
    <property type="match status" value="1"/>
</dbReference>
<evidence type="ECO:0000256" key="2">
    <source>
        <dbReference type="ARBA" id="ARBA00022448"/>
    </source>
</evidence>
<keyword evidence="3" id="KW-1003">Cell membrane</keyword>
<gene>
    <name evidence="9" type="ORF">I532_18252</name>
</gene>
<reference evidence="9 10" key="1">
    <citation type="submission" date="2013-03" db="EMBL/GenBank/DDBJ databases">
        <title>Assembly of a new bacterial strain Brevibacillus borstelensis AK1.</title>
        <authorList>
            <person name="Rajan I."/>
            <person name="PoliReddy D."/>
            <person name="Sugumar T."/>
            <person name="Rathinam K."/>
            <person name="Alqarawi S."/>
            <person name="Khalil A.B."/>
            <person name="Sivakumar N."/>
        </authorList>
    </citation>
    <scope>NUCLEOTIDE SEQUENCE [LARGE SCALE GENOMIC DNA]</scope>
    <source>
        <strain evidence="9 10">AK1</strain>
    </source>
</reference>
<dbReference type="GO" id="GO:0022857">
    <property type="term" value="F:transmembrane transporter activity"/>
    <property type="evidence" value="ECO:0007669"/>
    <property type="project" value="InterPro"/>
</dbReference>
<dbReference type="OrthoDB" id="21828at2"/>